<dbReference type="PANTHER" id="PTHR14269">
    <property type="entry name" value="CDP-DIACYLGLYCEROL--GLYCEROL-3-PHOSPHATE 3-PHOSPHATIDYLTRANSFERASE-RELATED"/>
    <property type="match status" value="1"/>
</dbReference>
<keyword evidence="10" id="KW-0443">Lipid metabolism</keyword>
<evidence type="ECO:0000256" key="16">
    <source>
        <dbReference type="SAM" id="MobiDB-lite"/>
    </source>
</evidence>
<comment type="subcellular location">
    <subcellularLocation>
        <location evidence="2">Endomembrane system</location>
        <topology evidence="2">Multi-pass membrane protein</topology>
    </subcellularLocation>
</comment>
<dbReference type="PROSITE" id="PS00379">
    <property type="entry name" value="CDP_ALCOHOL_P_TRANSF"/>
    <property type="match status" value="1"/>
</dbReference>
<dbReference type="NCBIfam" id="TIGR00473">
    <property type="entry name" value="pssA"/>
    <property type="match status" value="1"/>
</dbReference>
<evidence type="ECO:0000256" key="7">
    <source>
        <dbReference type="ARBA" id="ARBA00022679"/>
    </source>
</evidence>
<dbReference type="InterPro" id="IPR000462">
    <property type="entry name" value="CDP-OH_P_trans"/>
</dbReference>
<evidence type="ECO:0000256" key="1">
    <source>
        <dbReference type="ARBA" id="ARBA00000287"/>
    </source>
</evidence>
<name>A0A2A2F434_9GAMM</name>
<evidence type="ECO:0000256" key="6">
    <source>
        <dbReference type="ARBA" id="ARBA00022516"/>
    </source>
</evidence>
<feature type="compositionally biased region" description="Acidic residues" evidence="16">
    <location>
        <begin position="14"/>
        <end position="23"/>
    </location>
</feature>
<dbReference type="RefSeq" id="WP_095618039.1">
    <property type="nucleotide sequence ID" value="NZ_NSKD01000006.1"/>
</dbReference>
<evidence type="ECO:0000256" key="10">
    <source>
        <dbReference type="ARBA" id="ARBA00023098"/>
    </source>
</evidence>
<dbReference type="InterPro" id="IPR004533">
    <property type="entry name" value="CDP-diaglyc--ser_O-PTrfase"/>
</dbReference>
<feature type="transmembrane region" description="Helical" evidence="17">
    <location>
        <begin position="186"/>
        <end position="209"/>
    </location>
</feature>
<keyword evidence="12" id="KW-0594">Phospholipid biosynthesis</keyword>
<evidence type="ECO:0000256" key="2">
    <source>
        <dbReference type="ARBA" id="ARBA00004127"/>
    </source>
</evidence>
<feature type="transmembrane region" description="Helical" evidence="17">
    <location>
        <begin position="244"/>
        <end position="261"/>
    </location>
</feature>
<comment type="caution">
    <text evidence="18">The sequence shown here is derived from an EMBL/GenBank/DDBJ whole genome shotgun (WGS) entry which is preliminary data.</text>
</comment>
<dbReference type="GO" id="GO:0012505">
    <property type="term" value="C:endomembrane system"/>
    <property type="evidence" value="ECO:0007669"/>
    <property type="project" value="UniProtKB-SubCell"/>
</dbReference>
<feature type="transmembrane region" description="Helical" evidence="17">
    <location>
        <begin position="129"/>
        <end position="147"/>
    </location>
</feature>
<evidence type="ECO:0000256" key="4">
    <source>
        <dbReference type="ARBA" id="ARBA00013174"/>
    </source>
</evidence>
<feature type="transmembrane region" description="Helical" evidence="17">
    <location>
        <begin position="104"/>
        <end position="123"/>
    </location>
</feature>
<feature type="transmembrane region" description="Helical" evidence="17">
    <location>
        <begin position="159"/>
        <end position="180"/>
    </location>
</feature>
<dbReference type="OrthoDB" id="9777147at2"/>
<dbReference type="AlphaFoldDB" id="A0A2A2F434"/>
<dbReference type="Proteomes" id="UP000218896">
    <property type="component" value="Unassembled WGS sequence"/>
</dbReference>
<feature type="region of interest" description="Disordered" evidence="16">
    <location>
        <begin position="1"/>
        <end position="23"/>
    </location>
</feature>
<dbReference type="PANTHER" id="PTHR14269:SF61">
    <property type="entry name" value="CDP-DIACYLGLYCEROL--SERINE O-PHOSPHATIDYLTRANSFERASE"/>
    <property type="match status" value="1"/>
</dbReference>
<keyword evidence="19" id="KW-1185">Reference proteome</keyword>
<dbReference type="EMBL" id="NSKD01000006">
    <property type="protein sequence ID" value="PAU79580.1"/>
    <property type="molecule type" value="Genomic_DNA"/>
</dbReference>
<feature type="transmembrane region" description="Helical" evidence="17">
    <location>
        <begin position="67"/>
        <end position="83"/>
    </location>
</feature>
<protein>
    <recommendedName>
        <fullName evidence="5">CDP-diacylglycerol--serine O-phosphatidyltransferase</fullName>
        <ecNumber evidence="4">2.7.8.8</ecNumber>
    </recommendedName>
    <alternativeName>
        <fullName evidence="14">Phosphatidylserine synthase</fullName>
    </alternativeName>
</protein>
<evidence type="ECO:0000256" key="9">
    <source>
        <dbReference type="ARBA" id="ARBA00022989"/>
    </source>
</evidence>
<dbReference type="GO" id="GO:0003882">
    <property type="term" value="F:CDP-diacylglycerol-serine O-phosphatidyltransferase activity"/>
    <property type="evidence" value="ECO:0007669"/>
    <property type="project" value="UniProtKB-EC"/>
</dbReference>
<feature type="transmembrane region" description="Helical" evidence="17">
    <location>
        <begin position="221"/>
        <end position="238"/>
    </location>
</feature>
<accession>A0A2A2F434</accession>
<evidence type="ECO:0000256" key="3">
    <source>
        <dbReference type="ARBA" id="ARBA00010441"/>
    </source>
</evidence>
<evidence type="ECO:0000256" key="11">
    <source>
        <dbReference type="ARBA" id="ARBA00023136"/>
    </source>
</evidence>
<evidence type="ECO:0000256" key="5">
    <source>
        <dbReference type="ARBA" id="ARBA00017171"/>
    </source>
</evidence>
<feature type="transmembrane region" description="Helical" evidence="17">
    <location>
        <begin position="40"/>
        <end position="61"/>
    </location>
</feature>
<reference evidence="18 19" key="1">
    <citation type="submission" date="2017-08" db="EMBL/GenBank/DDBJ databases">
        <title>Halovibrio sewagensis sp. nov., isolated from wastewater of high salinity.</title>
        <authorList>
            <person name="Dong X."/>
            <person name="Zhang G."/>
        </authorList>
    </citation>
    <scope>NUCLEOTIDE SEQUENCE [LARGE SCALE GENOMIC DNA]</scope>
    <source>
        <strain evidence="18 19">YL5-2</strain>
    </source>
</reference>
<evidence type="ECO:0000256" key="17">
    <source>
        <dbReference type="SAM" id="Phobius"/>
    </source>
</evidence>
<evidence type="ECO:0000256" key="14">
    <source>
        <dbReference type="ARBA" id="ARBA00032361"/>
    </source>
</evidence>
<keyword evidence="13" id="KW-1208">Phospholipid metabolism</keyword>
<dbReference type="Pfam" id="PF01066">
    <property type="entry name" value="CDP-OH_P_transf"/>
    <property type="match status" value="1"/>
</dbReference>
<proteinExistence type="inferred from homology"/>
<evidence type="ECO:0000313" key="18">
    <source>
        <dbReference type="EMBL" id="PAU79580.1"/>
    </source>
</evidence>
<keyword evidence="9 17" id="KW-1133">Transmembrane helix</keyword>
<keyword evidence="11 17" id="KW-0472">Membrane</keyword>
<sequence length="273" mass="29653">MAESEQDVSPPAEAGEEEIEGAEVVEEEVVGGSRVRKRGIYLLPNLFTTASLFSGFYAIVAASNSDFAMASIAIFVSMVLDGLDGRVARLTNTQSRFGEEYDSLADMVAFGVAPGLVAFFWVLNDLDKLGWVVTFIYVAGSALRLARFNTQIGSVDKRYFVGLPSPSAAAVVAGMVWCLHGLEQSWWLEVLAVVLVTGAGTLMVSNVLYYSGKDLDLKGRVPFAAILLVVLAFAVVAIEPPVILFLAFLGYTLSGPMLWLWRRLRRRKNATQG</sequence>
<evidence type="ECO:0000256" key="12">
    <source>
        <dbReference type="ARBA" id="ARBA00023209"/>
    </source>
</evidence>
<dbReference type="InterPro" id="IPR043130">
    <property type="entry name" value="CDP-OH_PTrfase_TM_dom"/>
</dbReference>
<comment type="similarity">
    <text evidence="3 15">Belongs to the CDP-alcohol phosphatidyltransferase class-I family.</text>
</comment>
<dbReference type="InterPro" id="IPR050324">
    <property type="entry name" value="CDP-alcohol_PTase-I"/>
</dbReference>
<evidence type="ECO:0000256" key="8">
    <source>
        <dbReference type="ARBA" id="ARBA00022692"/>
    </source>
</evidence>
<organism evidence="18 19">
    <name type="scientific">Halovibrio salipaludis</name>
    <dbReference type="NCBI Taxonomy" id="2032626"/>
    <lineage>
        <taxon>Bacteria</taxon>
        <taxon>Pseudomonadati</taxon>
        <taxon>Pseudomonadota</taxon>
        <taxon>Gammaproteobacteria</taxon>
        <taxon>Oceanospirillales</taxon>
        <taxon>Halomonadaceae</taxon>
        <taxon>Halovibrio</taxon>
    </lineage>
</organism>
<keyword evidence="6" id="KW-0444">Lipid biosynthesis</keyword>
<gene>
    <name evidence="18" type="primary">pssA</name>
    <name evidence="18" type="ORF">CK501_12265</name>
</gene>
<dbReference type="GO" id="GO:0008654">
    <property type="term" value="P:phospholipid biosynthetic process"/>
    <property type="evidence" value="ECO:0007669"/>
    <property type="project" value="UniProtKB-KW"/>
</dbReference>
<dbReference type="Gene3D" id="1.20.120.1760">
    <property type="match status" value="1"/>
</dbReference>
<dbReference type="EC" id="2.7.8.8" evidence="4"/>
<dbReference type="GO" id="GO:0016020">
    <property type="term" value="C:membrane"/>
    <property type="evidence" value="ECO:0007669"/>
    <property type="project" value="InterPro"/>
</dbReference>
<dbReference type="InterPro" id="IPR048254">
    <property type="entry name" value="CDP_ALCOHOL_P_TRANSF_CS"/>
</dbReference>
<evidence type="ECO:0000256" key="13">
    <source>
        <dbReference type="ARBA" id="ARBA00023264"/>
    </source>
</evidence>
<keyword evidence="8 17" id="KW-0812">Transmembrane</keyword>
<evidence type="ECO:0000313" key="19">
    <source>
        <dbReference type="Proteomes" id="UP000218896"/>
    </source>
</evidence>
<evidence type="ECO:0000256" key="15">
    <source>
        <dbReference type="RuleBase" id="RU003750"/>
    </source>
</evidence>
<comment type="catalytic activity">
    <reaction evidence="1">
        <text>a CDP-1,2-diacyl-sn-glycerol + L-serine = a 1,2-diacyl-sn-glycero-3-phospho-L-serine + CMP + H(+)</text>
        <dbReference type="Rhea" id="RHEA:16913"/>
        <dbReference type="ChEBI" id="CHEBI:15378"/>
        <dbReference type="ChEBI" id="CHEBI:33384"/>
        <dbReference type="ChEBI" id="CHEBI:57262"/>
        <dbReference type="ChEBI" id="CHEBI:58332"/>
        <dbReference type="ChEBI" id="CHEBI:60377"/>
        <dbReference type="EC" id="2.7.8.8"/>
    </reaction>
</comment>
<keyword evidence="7 15" id="KW-0808">Transferase</keyword>